<proteinExistence type="inferred from homology"/>
<accession>A0A956NAD2</accession>
<dbReference type="InterPro" id="IPR049704">
    <property type="entry name" value="Aminotrans_3_PPA_site"/>
</dbReference>
<keyword evidence="5 7" id="KW-0413">Isomerase</keyword>
<dbReference type="Pfam" id="PF00202">
    <property type="entry name" value="Aminotran_3"/>
    <property type="match status" value="1"/>
</dbReference>
<dbReference type="GO" id="GO:0005737">
    <property type="term" value="C:cytoplasm"/>
    <property type="evidence" value="ECO:0007669"/>
    <property type="project" value="UniProtKB-SubCell"/>
</dbReference>
<comment type="subunit">
    <text evidence="7">Homodimer.</text>
</comment>
<dbReference type="InterPro" id="IPR004639">
    <property type="entry name" value="4pyrrol_synth_GluAld_NH2Trfase"/>
</dbReference>
<comment type="subcellular location">
    <subcellularLocation>
        <location evidence="7">Cytoplasm</location>
    </subcellularLocation>
</comment>
<keyword evidence="6 7" id="KW-0627">Porphyrin biosynthesis</keyword>
<dbReference type="GO" id="GO:0006782">
    <property type="term" value="P:protoporphyrinogen IX biosynthetic process"/>
    <property type="evidence" value="ECO:0007669"/>
    <property type="project" value="UniProtKB-UniRule"/>
</dbReference>
<evidence type="ECO:0000313" key="9">
    <source>
        <dbReference type="Proteomes" id="UP000739538"/>
    </source>
</evidence>
<dbReference type="CDD" id="cd00610">
    <property type="entry name" value="OAT_like"/>
    <property type="match status" value="1"/>
</dbReference>
<dbReference type="Gene3D" id="3.40.640.10">
    <property type="entry name" value="Type I PLP-dependent aspartate aminotransferase-like (Major domain)"/>
    <property type="match status" value="1"/>
</dbReference>
<evidence type="ECO:0000313" key="8">
    <source>
        <dbReference type="EMBL" id="MCA9755366.1"/>
    </source>
</evidence>
<dbReference type="FunFam" id="3.40.640.10:FF:000021">
    <property type="entry name" value="Glutamate-1-semialdehyde 2,1-aminomutase"/>
    <property type="match status" value="1"/>
</dbReference>
<evidence type="ECO:0000256" key="1">
    <source>
        <dbReference type="ARBA" id="ARBA00001933"/>
    </source>
</evidence>
<reference evidence="8" key="1">
    <citation type="submission" date="2020-04" db="EMBL/GenBank/DDBJ databases">
        <authorList>
            <person name="Zhang T."/>
        </authorList>
    </citation>
    <scope>NUCLEOTIDE SEQUENCE</scope>
    <source>
        <strain evidence="8">HKST-UBA02</strain>
    </source>
</reference>
<comment type="catalytic activity">
    <reaction evidence="7">
        <text>(S)-4-amino-5-oxopentanoate = 5-aminolevulinate</text>
        <dbReference type="Rhea" id="RHEA:14265"/>
        <dbReference type="ChEBI" id="CHEBI:57501"/>
        <dbReference type="ChEBI" id="CHEBI:356416"/>
        <dbReference type="EC" id="5.4.3.8"/>
    </reaction>
</comment>
<dbReference type="PANTHER" id="PTHR43713:SF3">
    <property type="entry name" value="GLUTAMATE-1-SEMIALDEHYDE 2,1-AMINOMUTASE 1, CHLOROPLASTIC-RELATED"/>
    <property type="match status" value="1"/>
</dbReference>
<keyword evidence="4 7" id="KW-0663">Pyridoxal phosphate</keyword>
<dbReference type="GO" id="GO:0008483">
    <property type="term" value="F:transaminase activity"/>
    <property type="evidence" value="ECO:0007669"/>
    <property type="project" value="InterPro"/>
</dbReference>
<comment type="cofactor">
    <cofactor evidence="1 7">
        <name>pyridoxal 5'-phosphate</name>
        <dbReference type="ChEBI" id="CHEBI:597326"/>
    </cofactor>
</comment>
<dbReference type="NCBIfam" id="TIGR00713">
    <property type="entry name" value="hemL"/>
    <property type="match status" value="1"/>
</dbReference>
<dbReference type="NCBIfam" id="NF000818">
    <property type="entry name" value="PRK00062.1"/>
    <property type="match status" value="1"/>
</dbReference>
<dbReference type="Proteomes" id="UP000739538">
    <property type="component" value="Unassembled WGS sequence"/>
</dbReference>
<feature type="modified residue" description="N6-(pyridoxal phosphate)lysine" evidence="7">
    <location>
        <position position="269"/>
    </location>
</feature>
<dbReference type="SUPFAM" id="SSF53383">
    <property type="entry name" value="PLP-dependent transferases"/>
    <property type="match status" value="1"/>
</dbReference>
<comment type="pathway">
    <text evidence="2">Porphyrin-containing compound metabolism; protoporphyrin-IX biosynthesis; 5-aminolevulinate from L-glutamyl-tRNA(Glu): step 2/2.</text>
</comment>
<dbReference type="InterPro" id="IPR005814">
    <property type="entry name" value="Aminotrans_3"/>
</dbReference>
<evidence type="ECO:0000256" key="2">
    <source>
        <dbReference type="ARBA" id="ARBA00004819"/>
    </source>
</evidence>
<evidence type="ECO:0000256" key="5">
    <source>
        <dbReference type="ARBA" id="ARBA00023235"/>
    </source>
</evidence>
<evidence type="ECO:0000256" key="4">
    <source>
        <dbReference type="ARBA" id="ARBA00022898"/>
    </source>
</evidence>
<dbReference type="HAMAP" id="MF_00375">
    <property type="entry name" value="HemL_aminotrans_3"/>
    <property type="match status" value="1"/>
</dbReference>
<dbReference type="AlphaFoldDB" id="A0A956NAD2"/>
<evidence type="ECO:0000256" key="6">
    <source>
        <dbReference type="ARBA" id="ARBA00023244"/>
    </source>
</evidence>
<dbReference type="Gene3D" id="3.90.1150.10">
    <property type="entry name" value="Aspartate Aminotransferase, domain 1"/>
    <property type="match status" value="1"/>
</dbReference>
<dbReference type="GO" id="GO:0030170">
    <property type="term" value="F:pyridoxal phosphate binding"/>
    <property type="evidence" value="ECO:0007669"/>
    <property type="project" value="InterPro"/>
</dbReference>
<name>A0A956NAD2_UNCEI</name>
<reference evidence="8" key="2">
    <citation type="journal article" date="2021" name="Microbiome">
        <title>Successional dynamics and alternative stable states in a saline activated sludge microbial community over 9 years.</title>
        <authorList>
            <person name="Wang Y."/>
            <person name="Ye J."/>
            <person name="Ju F."/>
            <person name="Liu L."/>
            <person name="Boyd J.A."/>
            <person name="Deng Y."/>
            <person name="Parks D.H."/>
            <person name="Jiang X."/>
            <person name="Yin X."/>
            <person name="Woodcroft B.J."/>
            <person name="Tyson G.W."/>
            <person name="Hugenholtz P."/>
            <person name="Polz M.F."/>
            <person name="Zhang T."/>
        </authorList>
    </citation>
    <scope>NUCLEOTIDE SEQUENCE</scope>
    <source>
        <strain evidence="8">HKST-UBA02</strain>
    </source>
</reference>
<gene>
    <name evidence="7 8" type="primary">hemL</name>
    <name evidence="8" type="ORF">KDA27_06145</name>
</gene>
<keyword evidence="7" id="KW-0963">Cytoplasm</keyword>
<dbReference type="GO" id="GO:0042286">
    <property type="term" value="F:glutamate-1-semialdehyde 2,1-aminomutase activity"/>
    <property type="evidence" value="ECO:0007669"/>
    <property type="project" value="UniProtKB-UniRule"/>
</dbReference>
<dbReference type="InterPro" id="IPR015422">
    <property type="entry name" value="PyrdxlP-dep_Trfase_small"/>
</dbReference>
<dbReference type="InterPro" id="IPR015421">
    <property type="entry name" value="PyrdxlP-dep_Trfase_major"/>
</dbReference>
<sequence>MTEAGAKSTELFERAKKVIPGGVNSPVRAFRAVGGVPFFIKEAKGAYLTDEDGNRYVDFVNSWGPLILGHANDELIGVIQNAVTKGTSYGAPCRAEVELAEKIVEWYPGLEQVRCVSSGTEAVMSAIRLARGATGRDLIVKFSGCYHGHADHLLVAAGSGLVTFGEPSSAGVPAPFASLTRVLPLDDEAKVEELFAREGSEIAAVILEPMPANNGLLLQRQAFLQKLRDLTKAHGALLIFDEVISGFRIAKGGAAERFGITPDLATFGKVIGGGMPVGAFGGRRELMKNLAPEGKVYQAGTLSGNPVAMAAGLETLRILERENAWARFEELGTRFEGLMGPVMERAPIPVEMVRVGSAFWLSLQEGEPPRTAECIDPRAAEYYRPIFHQLRKKGYSIAPSAYEVGFLSLAHTPEHIDGLAAALDEAFQIAAAETQGANG</sequence>
<protein>
    <recommendedName>
        <fullName evidence="7">Glutamate-1-semialdehyde 2,1-aminomutase</fullName>
        <shortName evidence="7">GSA</shortName>
        <ecNumber evidence="7">5.4.3.8</ecNumber>
    </recommendedName>
    <alternativeName>
        <fullName evidence="7">Glutamate-1-semialdehyde aminotransferase</fullName>
        <shortName evidence="7">GSA-AT</shortName>
    </alternativeName>
</protein>
<organism evidence="8 9">
    <name type="scientific">Eiseniibacteriota bacterium</name>
    <dbReference type="NCBI Taxonomy" id="2212470"/>
    <lineage>
        <taxon>Bacteria</taxon>
        <taxon>Candidatus Eiseniibacteriota</taxon>
    </lineage>
</organism>
<dbReference type="InterPro" id="IPR015424">
    <property type="entry name" value="PyrdxlP-dep_Trfase"/>
</dbReference>
<evidence type="ECO:0000256" key="3">
    <source>
        <dbReference type="ARBA" id="ARBA00008981"/>
    </source>
</evidence>
<comment type="caution">
    <text evidence="8">The sequence shown here is derived from an EMBL/GenBank/DDBJ whole genome shotgun (WGS) entry which is preliminary data.</text>
</comment>
<evidence type="ECO:0000256" key="7">
    <source>
        <dbReference type="HAMAP-Rule" id="MF_00375"/>
    </source>
</evidence>
<dbReference type="PANTHER" id="PTHR43713">
    <property type="entry name" value="GLUTAMATE-1-SEMIALDEHYDE 2,1-AMINOMUTASE"/>
    <property type="match status" value="1"/>
</dbReference>
<dbReference type="EC" id="5.4.3.8" evidence="7"/>
<dbReference type="PROSITE" id="PS00600">
    <property type="entry name" value="AA_TRANSFER_CLASS_3"/>
    <property type="match status" value="1"/>
</dbReference>
<comment type="similarity">
    <text evidence="3 7">Belongs to the class-III pyridoxal-phosphate-dependent aminotransferase family. HemL subfamily.</text>
</comment>
<dbReference type="EMBL" id="JAGQHS010000021">
    <property type="protein sequence ID" value="MCA9755366.1"/>
    <property type="molecule type" value="Genomic_DNA"/>
</dbReference>